<feature type="region of interest" description="Disordered" evidence="1">
    <location>
        <begin position="283"/>
        <end position="314"/>
    </location>
</feature>
<reference evidence="3" key="1">
    <citation type="journal article" date="2023" name="Commun. Biol.">
        <title>Genome analysis of Parmales, the sister group of diatoms, reveals the evolutionary specialization of diatoms from phago-mixotrophs to photoautotrophs.</title>
        <authorList>
            <person name="Ban H."/>
            <person name="Sato S."/>
            <person name="Yoshikawa S."/>
            <person name="Yamada K."/>
            <person name="Nakamura Y."/>
            <person name="Ichinomiya M."/>
            <person name="Sato N."/>
            <person name="Blanc-Mathieu R."/>
            <person name="Endo H."/>
            <person name="Kuwata A."/>
            <person name="Ogata H."/>
        </authorList>
    </citation>
    <scope>NUCLEOTIDE SEQUENCE [LARGE SCALE GENOMIC DNA]</scope>
    <source>
        <strain evidence="3">NIES 3701</strain>
    </source>
</reference>
<gene>
    <name evidence="2" type="ORF">TrST_g13952</name>
</gene>
<feature type="compositionally biased region" description="Basic residues" evidence="1">
    <location>
        <begin position="140"/>
        <end position="158"/>
    </location>
</feature>
<keyword evidence="3" id="KW-1185">Reference proteome</keyword>
<dbReference type="AlphaFoldDB" id="A0A9W7ATB8"/>
<feature type="compositionally biased region" description="Basic and acidic residues" evidence="1">
    <location>
        <begin position="283"/>
        <end position="307"/>
    </location>
</feature>
<sequence>MSKVNAKFSTPDFIAAMTWDLGEGGAEIQSTYQAACDGVAPGFHPRVPTVDLSKTKSSKPASNSTQEFTDAMNWQGGGGSAVDSNYQAACKLTHPGFEPRPPPTPFDEEEKADGKIGGEDDESTVAPLYYAWSTLPPPKAKAKGKIKKSKKLATKPRPKNVVFESAADALNPPAEEKSIEDDYVIVENLDIEIEEEKEVESVLPLETFENGPSTFFVTPEEAWKVKAVSESKASYKWTPGHVNQSHQSVKESKNGKNVMKDNDVTSQRIFTFKGARKVLERCKKEQKEKARQPTQKMMKEVGSDLGKKLQKRRSSVEMASLNILPTSDPEVCHNQMNSDAIARRRNSSVELTRMLESRPKFLPDGRSKPRLNSAEVIEKALESRPDIEVLKEKNIVQEHEEEKIAEKTNARRQSISLIENVLTKEIENKENKEELIKELKKPKPVKKPRAEIPVREREPTMENNNNWNCAGGKNYQTETAAMRRHNKLLQMKAERAKAHATAEREAKVAPERYFGKYGKREVWAPRYPPNVAKIDRKKSEYQRNFVWPGYTPE</sequence>
<protein>
    <submittedName>
        <fullName evidence="2">Uncharacterized protein</fullName>
    </submittedName>
</protein>
<feature type="compositionally biased region" description="Polar residues" evidence="1">
    <location>
        <begin position="58"/>
        <end position="68"/>
    </location>
</feature>
<proteinExistence type="predicted"/>
<feature type="region of interest" description="Disordered" evidence="1">
    <location>
        <begin position="439"/>
        <end position="473"/>
    </location>
</feature>
<evidence type="ECO:0000256" key="1">
    <source>
        <dbReference type="SAM" id="MobiDB-lite"/>
    </source>
</evidence>
<evidence type="ECO:0000313" key="3">
    <source>
        <dbReference type="Proteomes" id="UP001165085"/>
    </source>
</evidence>
<dbReference type="EMBL" id="BRXY01000226">
    <property type="protein sequence ID" value="GMH78756.1"/>
    <property type="molecule type" value="Genomic_DNA"/>
</dbReference>
<dbReference type="OrthoDB" id="199252at2759"/>
<feature type="region of interest" description="Disordered" evidence="1">
    <location>
        <begin position="96"/>
        <end position="121"/>
    </location>
</feature>
<organism evidence="2 3">
    <name type="scientific">Triparma strigata</name>
    <dbReference type="NCBI Taxonomy" id="1606541"/>
    <lineage>
        <taxon>Eukaryota</taxon>
        <taxon>Sar</taxon>
        <taxon>Stramenopiles</taxon>
        <taxon>Ochrophyta</taxon>
        <taxon>Bolidophyceae</taxon>
        <taxon>Parmales</taxon>
        <taxon>Triparmaceae</taxon>
        <taxon>Triparma</taxon>
    </lineage>
</organism>
<dbReference type="Proteomes" id="UP001165085">
    <property type="component" value="Unassembled WGS sequence"/>
</dbReference>
<feature type="region of interest" description="Disordered" evidence="1">
    <location>
        <begin position="238"/>
        <end position="262"/>
    </location>
</feature>
<feature type="compositionally biased region" description="Basic and acidic residues" evidence="1">
    <location>
        <begin position="248"/>
        <end position="262"/>
    </location>
</feature>
<feature type="region of interest" description="Disordered" evidence="1">
    <location>
        <begin position="47"/>
        <end position="70"/>
    </location>
</feature>
<feature type="compositionally biased region" description="Basic and acidic residues" evidence="1">
    <location>
        <begin position="448"/>
        <end position="460"/>
    </location>
</feature>
<feature type="region of interest" description="Disordered" evidence="1">
    <location>
        <begin position="139"/>
        <end position="159"/>
    </location>
</feature>
<name>A0A9W7ATB8_9STRA</name>
<evidence type="ECO:0000313" key="2">
    <source>
        <dbReference type="EMBL" id="GMH78756.1"/>
    </source>
</evidence>
<accession>A0A9W7ATB8</accession>
<comment type="caution">
    <text evidence="2">The sequence shown here is derived from an EMBL/GenBank/DDBJ whole genome shotgun (WGS) entry which is preliminary data.</text>
</comment>